<dbReference type="EMBL" id="HBFQ01033563">
    <property type="protein sequence ID" value="CAD8849294.1"/>
    <property type="molecule type" value="Transcribed_RNA"/>
</dbReference>
<feature type="compositionally biased region" description="Low complexity" evidence="1">
    <location>
        <begin position="244"/>
        <end position="256"/>
    </location>
</feature>
<protein>
    <submittedName>
        <fullName evidence="3">Uncharacterized protein</fullName>
    </submittedName>
</protein>
<evidence type="ECO:0000313" key="2">
    <source>
        <dbReference type="EMBL" id="CAD8849293.1"/>
    </source>
</evidence>
<sequence>MQSFRPALRGGMHGALSPRLVSRAELPVVSQACRARIAPFSSPRGCPRHGTLRPGLAVMSPPGRRSLCCSRQVQSPPRQQVLSQRSFSSANLLGCPESKVLSMSVSSLRHSAAALPNTTSCVGEELPMFGSVGSPRNVCLHSTFGSLASPRRAAKSFSHNLEVGRGSLASIVRAQLHASRARSRGVADEVSCGLRTQVISGTHRSLSDSPGFFTAGENPALGSACSVSNSATDPIASPRPSPRLSPGSSPVSSERSFPQHKAFPTQVEPTSSRQSLASIVRHQFHDGRLRSSINQSKPRANEVVVDEGNPAFSFSDAAESAVRCVVFEVVDFFAAEASVEFERDGMSVPSTAQSRDSLRASADLHASMQSSESLRESLDLDGETSLASEDLSISAQPSDSHRASEDLPFSAQPSDSLSAPADLSLSARLGDRLRASSDLFLSAQLSDSRRASADFVASRSSGSFHLELTASDTLNYSLLSPASSALEGDAGADAAAGEMTISDPPTVLSVADVRTVSDVEVAEVPAEDLEESVDFWTGGLEATSLSEVTPHSEARLSSVRHWRLESSAEQPVEQSAEQDADQSAGQSAGQAAEESSALTALQSADQSAGQSAEHRSHNRDRAQQSVWQSFDQSAGQNAWQGTSHRADHGAAQIPSQDAELTAEQVASHRVEHVASRASVASSVEAVFMEACLEECDEAFALSESSEEVAPEHLSLHVGCKSGKSNASSEGSLSSTVQVGCEGSDVAKLLEVVRAAMDVKRRTADLKRSRGNPERRTYDFEVAGAGIGTRVGIPGLPLQDEAEDPTKKSCKAACGKNQSSCGCLECVTHPWHWHSLL</sequence>
<proteinExistence type="predicted"/>
<dbReference type="EMBL" id="HBFQ01033561">
    <property type="protein sequence ID" value="CAD8849293.1"/>
    <property type="molecule type" value="Transcribed_RNA"/>
</dbReference>
<feature type="region of interest" description="Disordered" evidence="1">
    <location>
        <begin position="565"/>
        <end position="653"/>
    </location>
</feature>
<feature type="compositionally biased region" description="Basic and acidic residues" evidence="1">
    <location>
        <begin position="612"/>
        <end position="622"/>
    </location>
</feature>
<gene>
    <name evidence="2" type="ORF">NSCI0253_LOCUS23643</name>
    <name evidence="3" type="ORF">NSCI0253_LOCUS23644</name>
</gene>
<feature type="compositionally biased region" description="Polar residues" evidence="1">
    <location>
        <begin position="386"/>
        <end position="398"/>
    </location>
</feature>
<dbReference type="AlphaFoldDB" id="A0A6T9AIT9"/>
<organism evidence="3">
    <name type="scientific">Noctiluca scintillans</name>
    <name type="common">Sea sparkle</name>
    <name type="synonym">Red tide dinoflagellate</name>
    <dbReference type="NCBI Taxonomy" id="2966"/>
    <lineage>
        <taxon>Eukaryota</taxon>
        <taxon>Sar</taxon>
        <taxon>Alveolata</taxon>
        <taxon>Dinophyceae</taxon>
        <taxon>Noctilucales</taxon>
        <taxon>Noctilucaceae</taxon>
        <taxon>Noctiluca</taxon>
    </lineage>
</organism>
<feature type="compositionally biased region" description="Polar residues" evidence="1">
    <location>
        <begin position="623"/>
        <end position="643"/>
    </location>
</feature>
<reference evidence="3" key="1">
    <citation type="submission" date="2021-01" db="EMBL/GenBank/DDBJ databases">
        <authorList>
            <person name="Corre E."/>
            <person name="Pelletier E."/>
            <person name="Niang G."/>
            <person name="Scheremetjew M."/>
            <person name="Finn R."/>
            <person name="Kale V."/>
            <person name="Holt S."/>
            <person name="Cochrane G."/>
            <person name="Meng A."/>
            <person name="Brown T."/>
            <person name="Cohen L."/>
        </authorList>
    </citation>
    <scope>NUCLEOTIDE SEQUENCE</scope>
</reference>
<feature type="region of interest" description="Disordered" evidence="1">
    <location>
        <begin position="224"/>
        <end position="275"/>
    </location>
</feature>
<evidence type="ECO:0000256" key="1">
    <source>
        <dbReference type="SAM" id="MobiDB-lite"/>
    </source>
</evidence>
<evidence type="ECO:0000313" key="3">
    <source>
        <dbReference type="EMBL" id="CAD8849294.1"/>
    </source>
</evidence>
<feature type="compositionally biased region" description="Polar residues" evidence="1">
    <location>
        <begin position="598"/>
        <end position="610"/>
    </location>
</feature>
<name>A0A6T9AIT9_NOCSC</name>
<feature type="region of interest" description="Disordered" evidence="1">
    <location>
        <begin position="386"/>
        <end position="419"/>
    </location>
</feature>
<accession>A0A6T9AIT9</accession>
<feature type="compositionally biased region" description="Low complexity" evidence="1">
    <location>
        <begin position="573"/>
        <end position="597"/>
    </location>
</feature>